<protein>
    <submittedName>
        <fullName evidence="1">Uncharacterized protein</fullName>
    </submittedName>
</protein>
<reference evidence="1" key="1">
    <citation type="journal article" date="2021" name="Proc. Natl. Acad. Sci. U.S.A.">
        <title>A Catalog of Tens of Thousands of Viruses from Human Metagenomes Reveals Hidden Associations with Chronic Diseases.</title>
        <authorList>
            <person name="Tisza M.J."/>
            <person name="Buck C.B."/>
        </authorList>
    </citation>
    <scope>NUCLEOTIDE SEQUENCE</scope>
    <source>
        <strain evidence="1">CtmTa7</strain>
    </source>
</reference>
<accession>A0A8S5RC92</accession>
<name>A0A8S5RC92_9VIRU</name>
<evidence type="ECO:0000313" key="1">
    <source>
        <dbReference type="EMBL" id="DAE28763.1"/>
    </source>
</evidence>
<sequence>MKYYKEGRVELLETLTQIIKIFEPVSICYLGYLGLKMFTIIHICKHPELSDEKVKYITTMVSKDKHNSK</sequence>
<proteinExistence type="predicted"/>
<dbReference type="EMBL" id="BK059091">
    <property type="protein sequence ID" value="DAE28763.1"/>
    <property type="molecule type" value="Genomic_DNA"/>
</dbReference>
<organism evidence="1">
    <name type="scientific">virus sp. ctmTa7</name>
    <dbReference type="NCBI Taxonomy" id="2828255"/>
    <lineage>
        <taxon>Viruses</taxon>
    </lineage>
</organism>